<dbReference type="AlphaFoldDB" id="N9R4Y6"/>
<evidence type="ECO:0000313" key="1">
    <source>
        <dbReference type="EMBL" id="ENX53063.1"/>
    </source>
</evidence>
<keyword evidence="2" id="KW-1185">Reference proteome</keyword>
<dbReference type="RefSeq" id="WP_005206035.1">
    <property type="nucleotide sequence ID" value="NZ_JAKZGE010000005.1"/>
</dbReference>
<proteinExistence type="predicted"/>
<sequence length="178" mass="20237">MKILNKTLTVGGNNKKDPVKIEVKTSYRITIMVNNNDVMVGTHAGMLLISPKGFEIFDPNGSFYYPEIAEGRLRLFPIYEPQKRADVYRSYLEYQLADGGEVYIYTFYLSKDEFLKIEDRILNEEGCSGILSCSRCTSNAITGIGVFKNLPPDIFLPSKLKKELDKITNPIKILRNKP</sequence>
<reference evidence="1 2" key="1">
    <citation type="submission" date="2013-02" db="EMBL/GenBank/DDBJ databases">
        <title>The Genome Sequence of Acinetobacter sp. CIP 70.18.</title>
        <authorList>
            <consortium name="The Broad Institute Genome Sequencing Platform"/>
            <consortium name="The Broad Institute Genome Sequencing Center for Infectious Disease"/>
            <person name="Cerqueira G."/>
            <person name="Feldgarden M."/>
            <person name="Courvalin P."/>
            <person name="Perichon B."/>
            <person name="Grillot-Courvalin C."/>
            <person name="Clermont D."/>
            <person name="Rocha E."/>
            <person name="Yoon E.-J."/>
            <person name="Nemec A."/>
            <person name="Walker B."/>
            <person name="Young S.K."/>
            <person name="Zeng Q."/>
            <person name="Gargeya S."/>
            <person name="Fitzgerald M."/>
            <person name="Haas B."/>
            <person name="Abouelleil A."/>
            <person name="Alvarado L."/>
            <person name="Arachchi H.M."/>
            <person name="Berlin A.M."/>
            <person name="Chapman S.B."/>
            <person name="Dewar J."/>
            <person name="Goldberg J."/>
            <person name="Griggs A."/>
            <person name="Gujja S."/>
            <person name="Hansen M."/>
            <person name="Howarth C."/>
            <person name="Imamovic A."/>
            <person name="Larimer J."/>
            <person name="McCowan C."/>
            <person name="Murphy C."/>
            <person name="Neiman D."/>
            <person name="Pearson M."/>
            <person name="Priest M."/>
            <person name="Roberts A."/>
            <person name="Saif S."/>
            <person name="Shea T."/>
            <person name="Sisk P."/>
            <person name="Sykes S."/>
            <person name="Wortman J."/>
            <person name="Nusbaum C."/>
            <person name="Birren B."/>
        </authorList>
    </citation>
    <scope>NUCLEOTIDE SEQUENCE [LARGE SCALE GENOMIC DNA]</scope>
    <source>
        <strain evidence="1 2">CIP 70.18</strain>
    </source>
</reference>
<gene>
    <name evidence="1" type="ORF">F902_03926</name>
</gene>
<organism evidence="1 2">
    <name type="scientific">Acinetobacter higginsii</name>
    <dbReference type="NCBI Taxonomy" id="70347"/>
    <lineage>
        <taxon>Bacteria</taxon>
        <taxon>Pseudomonadati</taxon>
        <taxon>Pseudomonadota</taxon>
        <taxon>Gammaproteobacteria</taxon>
        <taxon>Moraxellales</taxon>
        <taxon>Moraxellaceae</taxon>
        <taxon>Acinetobacter</taxon>
    </lineage>
</organism>
<protein>
    <submittedName>
        <fullName evidence="1">Uncharacterized protein</fullName>
    </submittedName>
</protein>
<dbReference type="EMBL" id="APRN01000042">
    <property type="protein sequence ID" value="ENX53063.1"/>
    <property type="molecule type" value="Genomic_DNA"/>
</dbReference>
<comment type="caution">
    <text evidence="1">The sequence shown here is derived from an EMBL/GenBank/DDBJ whole genome shotgun (WGS) entry which is preliminary data.</text>
</comment>
<dbReference type="HOGENOM" id="CLU_1514726_0_0_6"/>
<evidence type="ECO:0000313" key="2">
    <source>
        <dbReference type="Proteomes" id="UP000013084"/>
    </source>
</evidence>
<dbReference type="OrthoDB" id="6712959at2"/>
<dbReference type="Proteomes" id="UP000013084">
    <property type="component" value="Unassembled WGS sequence"/>
</dbReference>
<name>N9R4Y6_9GAMM</name>
<accession>N9R4Y6</accession>